<protein>
    <recommendedName>
        <fullName evidence="2">Phosphoesterase</fullName>
        <ecNumber evidence="2">3.1.4.-</ecNumber>
    </recommendedName>
</protein>
<evidence type="ECO:0000256" key="2">
    <source>
        <dbReference type="RuleBase" id="RU362039"/>
    </source>
</evidence>
<proteinExistence type="inferred from homology"/>
<evidence type="ECO:0000313" key="5">
    <source>
        <dbReference type="Proteomes" id="UP001595462"/>
    </source>
</evidence>
<dbReference type="EC" id="3.1.4.-" evidence="2"/>
<evidence type="ECO:0000313" key="4">
    <source>
        <dbReference type="EMBL" id="MFC3103892.1"/>
    </source>
</evidence>
<feature type="domain" description="Calcineurin-like phosphoesterase" evidence="3">
    <location>
        <begin position="1"/>
        <end position="142"/>
    </location>
</feature>
<dbReference type="NCBIfam" id="TIGR00040">
    <property type="entry name" value="yfcE"/>
    <property type="match status" value="1"/>
</dbReference>
<dbReference type="InterPro" id="IPR000979">
    <property type="entry name" value="Phosphodiesterase_MJ0936/Vps29"/>
</dbReference>
<sequence length="162" mass="17311">MRIALIADTHGALDARIADAVRGADLLVHAGDVGVGVEAELAPLAKDVVIVQGNNDPADSGWPESVRLDLPGGELAVMHGHQWPAKTRHGKLRDAFPAAAAIVCGHSHRRVLDDTTDPWVLNPGAAGRTRAYGGPGYIELTANSGRWSTRLFEYAPLSKRRR</sequence>
<keyword evidence="5" id="KW-1185">Reference proteome</keyword>
<dbReference type="InterPro" id="IPR029052">
    <property type="entry name" value="Metallo-depent_PP-like"/>
</dbReference>
<dbReference type="Pfam" id="PF12850">
    <property type="entry name" value="Metallophos_2"/>
    <property type="match status" value="1"/>
</dbReference>
<comment type="caution">
    <text evidence="4">The sequence shown here is derived from an EMBL/GenBank/DDBJ whole genome shotgun (WGS) entry which is preliminary data.</text>
</comment>
<evidence type="ECO:0000259" key="3">
    <source>
        <dbReference type="Pfam" id="PF12850"/>
    </source>
</evidence>
<dbReference type="Proteomes" id="UP001595462">
    <property type="component" value="Unassembled WGS sequence"/>
</dbReference>
<accession>A0ABV7EQC5</accession>
<dbReference type="InterPro" id="IPR024654">
    <property type="entry name" value="Calcineurin-like_PHP_lpxH"/>
</dbReference>
<dbReference type="RefSeq" id="WP_380688355.1">
    <property type="nucleotide sequence ID" value="NZ_JBHRSS010000003.1"/>
</dbReference>
<comment type="similarity">
    <text evidence="1 2">Belongs to the metallophosphoesterase superfamily. YfcE family.</text>
</comment>
<dbReference type="EMBL" id="JBHRSS010000003">
    <property type="protein sequence ID" value="MFC3103892.1"/>
    <property type="molecule type" value="Genomic_DNA"/>
</dbReference>
<dbReference type="SUPFAM" id="SSF56300">
    <property type="entry name" value="Metallo-dependent phosphatases"/>
    <property type="match status" value="1"/>
</dbReference>
<gene>
    <name evidence="4" type="ORF">ACFOSU_08305</name>
</gene>
<evidence type="ECO:0000256" key="1">
    <source>
        <dbReference type="ARBA" id="ARBA00008950"/>
    </source>
</evidence>
<organism evidence="4 5">
    <name type="scientific">Salinisphaera aquimarina</name>
    <dbReference type="NCBI Taxonomy" id="2094031"/>
    <lineage>
        <taxon>Bacteria</taxon>
        <taxon>Pseudomonadati</taxon>
        <taxon>Pseudomonadota</taxon>
        <taxon>Gammaproteobacteria</taxon>
        <taxon>Salinisphaerales</taxon>
        <taxon>Salinisphaeraceae</taxon>
        <taxon>Salinisphaera</taxon>
    </lineage>
</organism>
<keyword evidence="2" id="KW-0479">Metal-binding</keyword>
<reference evidence="5" key="1">
    <citation type="journal article" date="2019" name="Int. J. Syst. Evol. Microbiol.">
        <title>The Global Catalogue of Microorganisms (GCM) 10K type strain sequencing project: providing services to taxonomists for standard genome sequencing and annotation.</title>
        <authorList>
            <consortium name="The Broad Institute Genomics Platform"/>
            <consortium name="The Broad Institute Genome Sequencing Center for Infectious Disease"/>
            <person name="Wu L."/>
            <person name="Ma J."/>
        </authorList>
    </citation>
    <scope>NUCLEOTIDE SEQUENCE [LARGE SCALE GENOMIC DNA]</scope>
    <source>
        <strain evidence="5">KCTC 52640</strain>
    </source>
</reference>
<comment type="cofactor">
    <cofactor evidence="2">
        <name>a divalent metal cation</name>
        <dbReference type="ChEBI" id="CHEBI:60240"/>
    </cofactor>
</comment>
<dbReference type="Gene3D" id="3.60.21.10">
    <property type="match status" value="1"/>
</dbReference>
<name>A0ABV7EQC5_9GAMM</name>